<proteinExistence type="predicted"/>
<dbReference type="PRINTS" id="PR00111">
    <property type="entry name" value="ABHYDROLASE"/>
</dbReference>
<keyword evidence="3" id="KW-1185">Reference proteome</keyword>
<dbReference type="InterPro" id="IPR000073">
    <property type="entry name" value="AB_hydrolase_1"/>
</dbReference>
<sequence>MPHVRTALSTGPSTIEYLRTGSGPGIVLVHGTGATPEANYSDLIAELKPQHTVVAPFLSGSGSTTDSGAPLTAEDLAQQVLAAADDAGLDDFALVGHSLGACVAAAASAVARRRIRSLVLHAGWAKSDPRMVLQFGLWQELVAASPELLARLVLLNAYDTDGSPFQDSQTLDTEVAGFAALFRPEGIGRQLHLDQHIDIEHLLPRVTAPTLIISGASDVVVPPAHQDRMAELIPHAELIRVQGGHAFPFESPDEFIGLVADFISTP</sequence>
<organism evidence="2 3">
    <name type="scientific">Streptomyces luteolus</name>
    <dbReference type="NCBI Taxonomy" id="3043615"/>
    <lineage>
        <taxon>Bacteria</taxon>
        <taxon>Bacillati</taxon>
        <taxon>Actinomycetota</taxon>
        <taxon>Actinomycetes</taxon>
        <taxon>Kitasatosporales</taxon>
        <taxon>Streptomycetaceae</taxon>
        <taxon>Streptomyces</taxon>
    </lineage>
</organism>
<dbReference type="SUPFAM" id="SSF53474">
    <property type="entry name" value="alpha/beta-Hydrolases"/>
    <property type="match status" value="1"/>
</dbReference>
<dbReference type="Gene3D" id="3.40.50.1820">
    <property type="entry name" value="alpha/beta hydrolase"/>
    <property type="match status" value="1"/>
</dbReference>
<keyword evidence="2" id="KW-0378">Hydrolase</keyword>
<gene>
    <name evidence="2" type="ORF">QIT00_19570</name>
</gene>
<dbReference type="InterPro" id="IPR029058">
    <property type="entry name" value="AB_hydrolase_fold"/>
</dbReference>
<comment type="caution">
    <text evidence="2">The sequence shown here is derived from an EMBL/GenBank/DDBJ whole genome shotgun (WGS) entry which is preliminary data.</text>
</comment>
<dbReference type="Pfam" id="PF00561">
    <property type="entry name" value="Abhydrolase_1"/>
    <property type="match status" value="1"/>
</dbReference>
<evidence type="ECO:0000313" key="2">
    <source>
        <dbReference type="EMBL" id="MDI3420725.1"/>
    </source>
</evidence>
<protein>
    <submittedName>
        <fullName evidence="2">Alpha/beta hydrolase</fullName>
    </submittedName>
</protein>
<name>A0ABT6SZC3_9ACTN</name>
<accession>A0ABT6SZC3</accession>
<dbReference type="PANTHER" id="PTHR43798">
    <property type="entry name" value="MONOACYLGLYCEROL LIPASE"/>
    <property type="match status" value="1"/>
</dbReference>
<dbReference type="EMBL" id="JASCIS010000018">
    <property type="protein sequence ID" value="MDI3420725.1"/>
    <property type="molecule type" value="Genomic_DNA"/>
</dbReference>
<dbReference type="InterPro" id="IPR050266">
    <property type="entry name" value="AB_hydrolase_sf"/>
</dbReference>
<dbReference type="RefSeq" id="WP_282536592.1">
    <property type="nucleotide sequence ID" value="NZ_JASCIS010000018.1"/>
</dbReference>
<reference evidence="2 3" key="1">
    <citation type="submission" date="2023-05" db="EMBL/GenBank/DDBJ databases">
        <title>Draft genome sequence of Streptomyces sp. B-S-A12 isolated from a cave soil in Thailand.</title>
        <authorList>
            <person name="Chamroensaksri N."/>
            <person name="Muangham S."/>
        </authorList>
    </citation>
    <scope>NUCLEOTIDE SEQUENCE [LARGE SCALE GENOMIC DNA]</scope>
    <source>
        <strain evidence="2 3">B-S-A12</strain>
    </source>
</reference>
<feature type="domain" description="AB hydrolase-1" evidence="1">
    <location>
        <begin position="26"/>
        <end position="251"/>
    </location>
</feature>
<evidence type="ECO:0000313" key="3">
    <source>
        <dbReference type="Proteomes" id="UP001237105"/>
    </source>
</evidence>
<dbReference type="GO" id="GO:0016787">
    <property type="term" value="F:hydrolase activity"/>
    <property type="evidence" value="ECO:0007669"/>
    <property type="project" value="UniProtKB-KW"/>
</dbReference>
<dbReference type="Proteomes" id="UP001237105">
    <property type="component" value="Unassembled WGS sequence"/>
</dbReference>
<evidence type="ECO:0000259" key="1">
    <source>
        <dbReference type="Pfam" id="PF00561"/>
    </source>
</evidence>